<dbReference type="EMBL" id="MUXN01000027">
    <property type="protein sequence ID" value="OOC01950.1"/>
    <property type="molecule type" value="Genomic_DNA"/>
</dbReference>
<proteinExistence type="predicted"/>
<keyword evidence="3" id="KW-1185">Reference proteome</keyword>
<dbReference type="InterPro" id="IPR005561">
    <property type="entry name" value="ANTAR"/>
</dbReference>
<sequence>MTRELFLLAFPVRRSRSTVPRRVRRRRFPPAVGRGAFQKRALRESRILSTQLQHALTSRIHIEQAKGFLVHQADISLDDAFRLLRGYSRRTSRRLVEVAHDVVTKQLPVTDLTRYDPDDD</sequence>
<evidence type="ECO:0000313" key="2">
    <source>
        <dbReference type="EMBL" id="OOC01950.1"/>
    </source>
</evidence>
<dbReference type="Proteomes" id="UP000188551">
    <property type="component" value="Unassembled WGS sequence"/>
</dbReference>
<dbReference type="SMART" id="SM01012">
    <property type="entry name" value="ANTAR"/>
    <property type="match status" value="1"/>
</dbReference>
<name>A0ABX3J2N6_9PSEU</name>
<organism evidence="2 3">
    <name type="scientific">Amycolatopsis azurea DSM 43854</name>
    <dbReference type="NCBI Taxonomy" id="1238180"/>
    <lineage>
        <taxon>Bacteria</taxon>
        <taxon>Bacillati</taxon>
        <taxon>Actinomycetota</taxon>
        <taxon>Actinomycetes</taxon>
        <taxon>Pseudonocardiales</taxon>
        <taxon>Pseudonocardiaceae</taxon>
        <taxon>Amycolatopsis</taxon>
    </lineage>
</organism>
<dbReference type="InterPro" id="IPR036388">
    <property type="entry name" value="WH-like_DNA-bd_sf"/>
</dbReference>
<protein>
    <recommendedName>
        <fullName evidence="1">ANTAR domain-containing protein</fullName>
    </recommendedName>
</protein>
<dbReference type="RefSeq" id="WP_077241484.1">
    <property type="nucleotide sequence ID" value="NZ_MUXN01000027.1"/>
</dbReference>
<comment type="caution">
    <text evidence="2">The sequence shown here is derived from an EMBL/GenBank/DDBJ whole genome shotgun (WGS) entry which is preliminary data.</text>
</comment>
<evidence type="ECO:0000259" key="1">
    <source>
        <dbReference type="PROSITE" id="PS50921"/>
    </source>
</evidence>
<feature type="domain" description="ANTAR" evidence="1">
    <location>
        <begin position="42"/>
        <end position="103"/>
    </location>
</feature>
<dbReference type="PROSITE" id="PS50921">
    <property type="entry name" value="ANTAR"/>
    <property type="match status" value="1"/>
</dbReference>
<dbReference type="InterPro" id="IPR011006">
    <property type="entry name" value="CheY-like_superfamily"/>
</dbReference>
<gene>
    <name evidence="2" type="ORF">B0293_37315</name>
</gene>
<reference evidence="2 3" key="1">
    <citation type="submission" date="2017-02" db="EMBL/GenBank/DDBJ databases">
        <title>Amycolatopsis azurea DSM 43854 draft genome.</title>
        <authorList>
            <person name="Mayilraj S."/>
        </authorList>
    </citation>
    <scope>NUCLEOTIDE SEQUENCE [LARGE SCALE GENOMIC DNA]</scope>
    <source>
        <strain evidence="2 3">DSM 43854</strain>
    </source>
</reference>
<accession>A0ABX3J2N6</accession>
<dbReference type="SUPFAM" id="SSF52172">
    <property type="entry name" value="CheY-like"/>
    <property type="match status" value="1"/>
</dbReference>
<dbReference type="Gene3D" id="1.10.10.10">
    <property type="entry name" value="Winged helix-like DNA-binding domain superfamily/Winged helix DNA-binding domain"/>
    <property type="match status" value="1"/>
</dbReference>
<dbReference type="Pfam" id="PF03861">
    <property type="entry name" value="ANTAR"/>
    <property type="match status" value="1"/>
</dbReference>
<evidence type="ECO:0000313" key="3">
    <source>
        <dbReference type="Proteomes" id="UP000188551"/>
    </source>
</evidence>